<feature type="domain" description="RNA polymerase sigma-70 region 2" evidence="6">
    <location>
        <begin position="16"/>
        <end position="82"/>
    </location>
</feature>
<keyword evidence="9" id="KW-1185">Reference proteome</keyword>
<evidence type="ECO:0000259" key="7">
    <source>
        <dbReference type="Pfam" id="PF08281"/>
    </source>
</evidence>
<evidence type="ECO:0000256" key="3">
    <source>
        <dbReference type="ARBA" id="ARBA00023082"/>
    </source>
</evidence>
<name>A0A0S2KEQ6_9GAMM</name>
<dbReference type="PANTHER" id="PTHR43133:SF8">
    <property type="entry name" value="RNA POLYMERASE SIGMA FACTOR HI_1459-RELATED"/>
    <property type="match status" value="1"/>
</dbReference>
<comment type="similarity">
    <text evidence="1">Belongs to the sigma-70 factor family. ECF subfamily.</text>
</comment>
<dbReference type="InterPro" id="IPR013249">
    <property type="entry name" value="RNA_pol_sigma70_r4_t2"/>
</dbReference>
<keyword evidence="2" id="KW-0805">Transcription regulation</keyword>
<evidence type="ECO:0000256" key="1">
    <source>
        <dbReference type="ARBA" id="ARBA00010641"/>
    </source>
</evidence>
<dbReference type="Proteomes" id="UP000065641">
    <property type="component" value="Chromosome"/>
</dbReference>
<dbReference type="Gene3D" id="1.10.1740.10">
    <property type="match status" value="1"/>
</dbReference>
<dbReference type="InterPro" id="IPR007627">
    <property type="entry name" value="RNA_pol_sigma70_r2"/>
</dbReference>
<dbReference type="Gene3D" id="1.10.10.10">
    <property type="entry name" value="Winged helix-like DNA-binding domain superfamily/Winged helix DNA-binding domain"/>
    <property type="match status" value="1"/>
</dbReference>
<evidence type="ECO:0000259" key="6">
    <source>
        <dbReference type="Pfam" id="PF04542"/>
    </source>
</evidence>
<dbReference type="InterPro" id="IPR039425">
    <property type="entry name" value="RNA_pol_sigma-70-like"/>
</dbReference>
<reference evidence="8 9" key="1">
    <citation type="submission" date="2015-11" db="EMBL/GenBank/DDBJ databases">
        <authorList>
            <person name="Zhang Y."/>
            <person name="Guo Z."/>
        </authorList>
    </citation>
    <scope>NUCLEOTIDE SEQUENCE [LARGE SCALE GENOMIC DNA]</scope>
    <source>
        <strain evidence="8 9">KCTC 32221</strain>
    </source>
</reference>
<proteinExistence type="inferred from homology"/>
<feature type="domain" description="RNA polymerase sigma factor 70 region 4 type 2" evidence="7">
    <location>
        <begin position="112"/>
        <end position="164"/>
    </location>
</feature>
<dbReference type="STRING" id="1249552.PS2015_2193"/>
<dbReference type="EMBL" id="CP013189">
    <property type="protein sequence ID" value="ALO46828.1"/>
    <property type="molecule type" value="Genomic_DNA"/>
</dbReference>
<protein>
    <submittedName>
        <fullName evidence="8">RNA polymerase sigma-70 factor</fullName>
    </submittedName>
</protein>
<dbReference type="CDD" id="cd06171">
    <property type="entry name" value="Sigma70_r4"/>
    <property type="match status" value="1"/>
</dbReference>
<dbReference type="PANTHER" id="PTHR43133">
    <property type="entry name" value="RNA POLYMERASE ECF-TYPE SIGMA FACTO"/>
    <property type="match status" value="1"/>
</dbReference>
<dbReference type="InterPro" id="IPR014284">
    <property type="entry name" value="RNA_pol_sigma-70_dom"/>
</dbReference>
<sequence>MAAITGGDREAFSLAVMRFARSLANYAYRMLGNEAEAEDVTQETMLRLWTQAERWDPARASLTTWLHRITHNLCIDLIRKNRLLTGQNDDQLDDESNAAGHEEAFDQGAMSDRLHAAIATLPERQRSALVLTHFQGLSNRDVAIILDISVGALESLLARARRQLKSLLIDTENAGGAHL</sequence>
<dbReference type="OrthoDB" id="9780326at2"/>
<dbReference type="KEGG" id="pspi:PS2015_2193"/>
<dbReference type="GO" id="GO:0006352">
    <property type="term" value="P:DNA-templated transcription initiation"/>
    <property type="evidence" value="ECO:0007669"/>
    <property type="project" value="InterPro"/>
</dbReference>
<dbReference type="InterPro" id="IPR013324">
    <property type="entry name" value="RNA_pol_sigma_r3/r4-like"/>
</dbReference>
<dbReference type="Pfam" id="PF04542">
    <property type="entry name" value="Sigma70_r2"/>
    <property type="match status" value="1"/>
</dbReference>
<dbReference type="AlphaFoldDB" id="A0A0S2KEQ6"/>
<dbReference type="SUPFAM" id="SSF88659">
    <property type="entry name" value="Sigma3 and sigma4 domains of RNA polymerase sigma factors"/>
    <property type="match status" value="1"/>
</dbReference>
<gene>
    <name evidence="8" type="ORF">PS2015_2193</name>
</gene>
<accession>A0A0S2KEQ6</accession>
<organism evidence="8 9">
    <name type="scientific">Pseudohongiella spirulinae</name>
    <dbReference type="NCBI Taxonomy" id="1249552"/>
    <lineage>
        <taxon>Bacteria</taxon>
        <taxon>Pseudomonadati</taxon>
        <taxon>Pseudomonadota</taxon>
        <taxon>Gammaproteobacteria</taxon>
        <taxon>Pseudomonadales</taxon>
        <taxon>Pseudohongiellaceae</taxon>
        <taxon>Pseudohongiella</taxon>
    </lineage>
</organism>
<keyword evidence="5" id="KW-0804">Transcription</keyword>
<evidence type="ECO:0000256" key="4">
    <source>
        <dbReference type="ARBA" id="ARBA00023125"/>
    </source>
</evidence>
<dbReference type="NCBIfam" id="TIGR02937">
    <property type="entry name" value="sigma70-ECF"/>
    <property type="match status" value="1"/>
</dbReference>
<evidence type="ECO:0000313" key="9">
    <source>
        <dbReference type="Proteomes" id="UP000065641"/>
    </source>
</evidence>
<dbReference type="GO" id="GO:0016987">
    <property type="term" value="F:sigma factor activity"/>
    <property type="evidence" value="ECO:0007669"/>
    <property type="project" value="UniProtKB-KW"/>
</dbReference>
<evidence type="ECO:0000256" key="5">
    <source>
        <dbReference type="ARBA" id="ARBA00023163"/>
    </source>
</evidence>
<keyword evidence="4" id="KW-0238">DNA-binding</keyword>
<evidence type="ECO:0000256" key="2">
    <source>
        <dbReference type="ARBA" id="ARBA00023015"/>
    </source>
</evidence>
<dbReference type="SUPFAM" id="SSF88946">
    <property type="entry name" value="Sigma2 domain of RNA polymerase sigma factors"/>
    <property type="match status" value="1"/>
</dbReference>
<dbReference type="InterPro" id="IPR013325">
    <property type="entry name" value="RNA_pol_sigma_r2"/>
</dbReference>
<dbReference type="Pfam" id="PF08281">
    <property type="entry name" value="Sigma70_r4_2"/>
    <property type="match status" value="1"/>
</dbReference>
<keyword evidence="3" id="KW-0731">Sigma factor</keyword>
<evidence type="ECO:0000313" key="8">
    <source>
        <dbReference type="EMBL" id="ALO46828.1"/>
    </source>
</evidence>
<dbReference type="GO" id="GO:0003677">
    <property type="term" value="F:DNA binding"/>
    <property type="evidence" value="ECO:0007669"/>
    <property type="project" value="UniProtKB-KW"/>
</dbReference>
<dbReference type="InterPro" id="IPR036388">
    <property type="entry name" value="WH-like_DNA-bd_sf"/>
</dbReference>